<dbReference type="InterPro" id="IPR024079">
    <property type="entry name" value="MetalloPept_cat_dom_sf"/>
</dbReference>
<dbReference type="Gene3D" id="2.60.40.10">
    <property type="entry name" value="Immunoglobulins"/>
    <property type="match status" value="5"/>
</dbReference>
<dbReference type="NCBIfam" id="TIGR04183">
    <property type="entry name" value="Por_Secre_tail"/>
    <property type="match status" value="1"/>
</dbReference>
<reference evidence="12" key="1">
    <citation type="submission" date="2022-03" db="EMBL/GenBank/DDBJ databases">
        <title>Description of Abyssus ytuae gen. nov., sp. nov., a novel member of the family Flavobacteriaceae isolated from the sediment of Mariana Trench.</title>
        <authorList>
            <person name="Zhang J."/>
            <person name="Xu X."/>
        </authorList>
    </citation>
    <scope>NUCLEOTIDE SEQUENCE</scope>
    <source>
        <strain evidence="12">MT3330</strain>
    </source>
</reference>
<evidence type="ECO:0000256" key="3">
    <source>
        <dbReference type="ARBA" id="ARBA00022490"/>
    </source>
</evidence>
<keyword evidence="6" id="KW-0966">Cell projection</keyword>
<keyword evidence="13" id="KW-1185">Reference proteome</keyword>
<evidence type="ECO:0000256" key="2">
    <source>
        <dbReference type="ARBA" id="ARBA00004496"/>
    </source>
</evidence>
<dbReference type="InterPro" id="IPR054090">
    <property type="entry name" value="Cep192_Spd-2-like_dom"/>
</dbReference>
<dbReference type="Proteomes" id="UP000831290">
    <property type="component" value="Chromosome"/>
</dbReference>
<keyword evidence="4 7" id="KW-0732">Signal</keyword>
<dbReference type="GO" id="GO:0005737">
    <property type="term" value="C:cytoplasm"/>
    <property type="evidence" value="ECO:0007669"/>
    <property type="project" value="UniProtKB-SubCell"/>
</dbReference>
<feature type="domain" description="Cep192/Spd-2-like" evidence="10">
    <location>
        <begin position="1569"/>
        <end position="1670"/>
    </location>
</feature>
<dbReference type="PANTHER" id="PTHR37833">
    <property type="entry name" value="LIPOPROTEIN-RELATED"/>
    <property type="match status" value="1"/>
</dbReference>
<dbReference type="Pfam" id="PF18962">
    <property type="entry name" value="Por_Secre_tail"/>
    <property type="match status" value="1"/>
</dbReference>
<evidence type="ECO:0000259" key="10">
    <source>
        <dbReference type="Pfam" id="PF22073"/>
    </source>
</evidence>
<dbReference type="EMBL" id="CP094358">
    <property type="protein sequence ID" value="UOB17099.1"/>
    <property type="molecule type" value="Genomic_DNA"/>
</dbReference>
<evidence type="ECO:0000313" key="13">
    <source>
        <dbReference type="Proteomes" id="UP000831290"/>
    </source>
</evidence>
<dbReference type="NCBIfam" id="NF012200">
    <property type="entry name" value="choice_anch_D"/>
    <property type="match status" value="2"/>
</dbReference>
<sequence>MKKNSFFMTGCLILLFSFLFQHSVTAQTPEKRPAVPVICPAKLEDMHTRVNIPDINSKEFQRTLQNAATAEFEITFGPGAQANPDAQEAFQFALDIWSTQIVSSVPIKIYADFASLGPGVLASAGPAYNVVNFPGAPEPDVLYPAALANALAGEVLFPDEEYDLIVNLGDGIPWYYGTDGNTPSGLYDFVTVALHEAAHGLGFTTVRSYSGGIGSLRSNGLPAVFGLFIVDGDGTYLLTYPDPSVELGDAFTSGDLFMDGDFAKAALGGERPELYAPSTFQGGSSIAHWDEAAFPAGDPNSLMTPQVGSAESNHDIGDITRGLFKDMGWLINDAEAPPLVASPTSLTEELSVGDSITETITVSNISDASITATISASPGSSTIETISPEQLTIPSAGSDSFNVTLNSAGLTKGIYQDTIFVQPVDTDALLSIPVTVRVIDGTEVPIISVSPEMFNETVEQFQIVTRDLTISNTGDDNLSFSISVNDNSTPSFTERVQTSTQSIMSQGFSNMKYSHSFESGSLESLVKSNNNSYNKIITSLYATDFEDFSIGDIDGQSGWISQYLNNWVVSDENPLEGTLHFRGISDGLGDTRPGNILAISPTVAPGDEPFMVMSASVNIQGTGVTWEVIPQSPSAGSVNTRLRFNGDGTIDVLSGSSFNRIEATTPEGYFDLRIVVDKDDSAFTIYFDGELIYSGQGFAPEIEQVVFLSFMEVEGSTMDVDNLEITDGDPDAFFLSVSPSAGNVAFGSSTTVQVKFDARTLDPGDYSATISINSNDPVNSLVEVPVSLTVVQPPTIEVSPDSLSAAVNVQTDIPPVKTETFTITNSGQSPLEFNTSFSATRFTPDLAVSDIPVESLDMANYGAGNINILKDKPAGLSKDKLKTKIDYYQNESVTFSDSIYYDSGILFPDDFSGVQTAPYTSALNFDVESDFTLTAVRNGYRTEAVTSPVIILEIYKGGSTPNDGELLLSQTSTLASEEGVVAVETLNEALSFSAGESFWVVHKYPDGIAFPQGVDSNATQRPDTYFFSSDGGSTYNPSGFVFFVRALSGGSGNYITLEPSSGTVNPGESINVSATFNGEELANGTYETDIIISSNDPANPTTAVATTFEVSGQVSEIEVSEEFLLFNNVFLGGSKELSVTISNNGLAQLSISGITSDNPDFTVDTSSAVIEAGESLELEITFTPSQLGSINGIITIESDASNNNLIEIIVNGVGVDPPVAVLDPTEVSETTDAGTTIDSQITLINEGNSPLIFSFPDLAVAAALANPEVKLNNTERITFENFKLNQEKGYNDTRIGSPVLYSVGTDNGYGYKWIDSDEPGGPVYNFNDISSTGTEITSLINGDGTTEVAISFPFEFYGNQYSSAFVNANGFIAFQAPTTTTTWVNTQLPNDDSIDNIIAGLWEDLEPQNFNGAVYYQDFGNHFIVQWSQASDFLGSETETVTFQIVLYEDGNIDIFYEDVETAPFINTATVGIENADGTDGAQVAFNTSYLKNGLAVRFVKPAFGLTPLISNVSPLSGVVAAGKSKSLTVTLDATSLTDGVYYDELAVSSNDPVNVPTTLFELTVIGYPEISITPDSLAFDPIFIGLSSEATFLIENLGTKTLEISGISNENSDFSLDTTSAFSLEPGTTQIISVLFSPTTVGLIEDSISITSNDAFGNETYNIPLSGVGIDPPVLEVSPDSVSLSLVKGDSATETVSISNTGNSTLNYSLSPPFFAKAGEKNKTPLQYPKIEYAKIEHKESPDTRIGPQFMNASGGPGTFGYTWVDNNSGGPAYDYIDITSMGQTANVGGDGNESIPLSFDFNFFGEVQDSITISANGYVTFATITGTDFVNEQIPDEANPNLFIAGMWDDLEPQNGDGVFYYGTDEYFIIQYENVPGWGLPPFIPIPDPVSFQIILFPDGSIKMQYKNVDSTIRTSSTVGIEGPLGLSGLQVIFNTEYLTDGLAITFTPPVTGTAEPGETVEVPVTFSTEALEEEEIYTGDIIISSNDPANPQEIIPVSLEVLKAPQITGFTLIDAFSNKEVGALNDADRIDLDDYRFNAFSIVASTDSTNVGSVVFDFNDSEGFKIENAAPYALNGDYFWGRKFHPVKFPVGINTVTATPYTGSDGTGIAGTPLTITFEVFRTNTTEVVSFTLIDANTNKEVGILNNGDVIDIAMFRSNKFSVVANTGSIKVSSVVFDFNDIEGFKTENDAPYSLNGDYRKWRWTKYYPVEFSTGTNTITATPYSRKYGKGEPGVSLSISFEVIDSNNTLAKTEYTSKTILNEPGTLNQNVIFSPNPVKDYAELSFQSTHSTLNAFIYDFNGRLMFNEMITVENNNTKKQIDMTKFASGVYILSLINNEGKSISRLKIVKE</sequence>
<proteinExistence type="predicted"/>
<feature type="chain" id="PRO_5039021932" evidence="7">
    <location>
        <begin position="27"/>
        <end position="2354"/>
    </location>
</feature>
<feature type="signal peptide" evidence="7">
    <location>
        <begin position="1"/>
        <end position="26"/>
    </location>
</feature>
<dbReference type="PANTHER" id="PTHR37833:SF1">
    <property type="entry name" value="SIGNAL PEPTIDE PROTEIN"/>
    <property type="match status" value="1"/>
</dbReference>
<dbReference type="InterPro" id="IPR013783">
    <property type="entry name" value="Ig-like_fold"/>
</dbReference>
<evidence type="ECO:0000256" key="7">
    <source>
        <dbReference type="SAM" id="SignalP"/>
    </source>
</evidence>
<dbReference type="Gene3D" id="3.40.390.10">
    <property type="entry name" value="Collagenase (Catalytic Domain)"/>
    <property type="match status" value="1"/>
</dbReference>
<dbReference type="GO" id="GO:0008237">
    <property type="term" value="F:metallopeptidase activity"/>
    <property type="evidence" value="ECO:0007669"/>
    <property type="project" value="InterPro"/>
</dbReference>
<dbReference type="RefSeq" id="WP_255842371.1">
    <property type="nucleotide sequence ID" value="NZ_CP094358.1"/>
</dbReference>
<accession>A0A9E6ZK34</accession>
<evidence type="ECO:0000256" key="1">
    <source>
        <dbReference type="ARBA" id="ARBA00004138"/>
    </source>
</evidence>
<dbReference type="KEGG" id="fbm:MQE35_15330"/>
<feature type="domain" description="HYDIN/VesB/CFA65-like Ig-like" evidence="11">
    <location>
        <begin position="1117"/>
        <end position="1207"/>
    </location>
</feature>
<dbReference type="InterPro" id="IPR053879">
    <property type="entry name" value="HYDIN_VesB_CFA65-like_Ig"/>
</dbReference>
<evidence type="ECO:0000256" key="5">
    <source>
        <dbReference type="ARBA" id="ARBA00023069"/>
    </source>
</evidence>
<keyword evidence="3" id="KW-0963">Cytoplasm</keyword>
<keyword evidence="5" id="KW-0969">Cilium</keyword>
<evidence type="ECO:0000259" key="9">
    <source>
        <dbReference type="Pfam" id="PF19190"/>
    </source>
</evidence>
<comment type="subcellular location">
    <subcellularLocation>
        <location evidence="1">Cell projection</location>
        <location evidence="1">Cilium</location>
    </subcellularLocation>
    <subcellularLocation>
        <location evidence="2">Cytoplasm</location>
    </subcellularLocation>
</comment>
<dbReference type="Pfam" id="PF22544">
    <property type="entry name" value="HYDIN_VesB_CFA65-like_Ig"/>
    <property type="match status" value="1"/>
</dbReference>
<name>A0A9E6ZK34_9FLAO</name>
<evidence type="ECO:0000259" key="11">
    <source>
        <dbReference type="Pfam" id="PF22544"/>
    </source>
</evidence>
<evidence type="ECO:0000256" key="6">
    <source>
        <dbReference type="ARBA" id="ARBA00023273"/>
    </source>
</evidence>
<feature type="domain" description="Secretion system C-terminal sorting" evidence="8">
    <location>
        <begin position="2278"/>
        <end position="2351"/>
    </location>
</feature>
<evidence type="ECO:0000256" key="4">
    <source>
        <dbReference type="ARBA" id="ARBA00022729"/>
    </source>
</evidence>
<dbReference type="InterPro" id="IPR024361">
    <property type="entry name" value="BACON"/>
</dbReference>
<dbReference type="Pfam" id="PF19190">
    <property type="entry name" value="BACON_2"/>
    <property type="match status" value="1"/>
</dbReference>
<dbReference type="InterPro" id="IPR026444">
    <property type="entry name" value="Secre_tail"/>
</dbReference>
<feature type="domain" description="BACON" evidence="9">
    <location>
        <begin position="1054"/>
        <end position="1094"/>
    </location>
</feature>
<dbReference type="Pfam" id="PF22073">
    <property type="entry name" value="Cep192_D4"/>
    <property type="match status" value="1"/>
</dbReference>
<protein>
    <submittedName>
        <fullName evidence="12">Choice-of-anchor D domain-containing protein</fullName>
    </submittedName>
</protein>
<organism evidence="12 13">
    <name type="scientific">Abyssalbus ytuae</name>
    <dbReference type="NCBI Taxonomy" id="2926907"/>
    <lineage>
        <taxon>Bacteria</taxon>
        <taxon>Pseudomonadati</taxon>
        <taxon>Bacteroidota</taxon>
        <taxon>Flavobacteriia</taxon>
        <taxon>Flavobacteriales</taxon>
        <taxon>Flavobacteriaceae</taxon>
        <taxon>Abyssalbus</taxon>
    </lineage>
</organism>
<evidence type="ECO:0000313" key="12">
    <source>
        <dbReference type="EMBL" id="UOB17099.1"/>
    </source>
</evidence>
<gene>
    <name evidence="12" type="ORF">MQE35_15330</name>
</gene>
<evidence type="ECO:0000259" key="8">
    <source>
        <dbReference type="Pfam" id="PF18962"/>
    </source>
</evidence>